<name>A0A1X0NZI9_9TRYP</name>
<evidence type="ECO:0000256" key="1">
    <source>
        <dbReference type="SAM" id="MobiDB-lite"/>
    </source>
</evidence>
<dbReference type="EMBL" id="NBCO01000009">
    <property type="protein sequence ID" value="ORC90095.1"/>
    <property type="molecule type" value="Genomic_DNA"/>
</dbReference>
<dbReference type="VEuPathDB" id="TriTrypDB:TM35_000091450"/>
<dbReference type="Proteomes" id="UP000192257">
    <property type="component" value="Unassembled WGS sequence"/>
</dbReference>
<keyword evidence="3" id="KW-1185">Reference proteome</keyword>
<feature type="compositionally biased region" description="Polar residues" evidence="1">
    <location>
        <begin position="444"/>
        <end position="457"/>
    </location>
</feature>
<feature type="region of interest" description="Disordered" evidence="1">
    <location>
        <begin position="33"/>
        <end position="57"/>
    </location>
</feature>
<feature type="region of interest" description="Disordered" evidence="1">
    <location>
        <begin position="255"/>
        <end position="274"/>
    </location>
</feature>
<accession>A0A1X0NZI9</accession>
<organism evidence="2 3">
    <name type="scientific">Trypanosoma theileri</name>
    <dbReference type="NCBI Taxonomy" id="67003"/>
    <lineage>
        <taxon>Eukaryota</taxon>
        <taxon>Discoba</taxon>
        <taxon>Euglenozoa</taxon>
        <taxon>Kinetoplastea</taxon>
        <taxon>Metakinetoplastina</taxon>
        <taxon>Trypanosomatida</taxon>
        <taxon>Trypanosomatidae</taxon>
        <taxon>Trypanosoma</taxon>
    </lineage>
</organism>
<dbReference type="GeneID" id="39984164"/>
<feature type="region of interest" description="Disordered" evidence="1">
    <location>
        <begin position="389"/>
        <end position="457"/>
    </location>
</feature>
<dbReference type="AlphaFoldDB" id="A0A1X0NZI9"/>
<proteinExistence type="predicted"/>
<reference evidence="2 3" key="1">
    <citation type="submission" date="2017-03" db="EMBL/GenBank/DDBJ databases">
        <title>An alternative strategy for trypanosome survival in the mammalian bloodstream revealed through genome and transcriptome analysis of the ubiquitous bovine parasite Trypanosoma (Megatrypanum) theileri.</title>
        <authorList>
            <person name="Kelly S."/>
            <person name="Ivens A."/>
            <person name="Mott A."/>
            <person name="O'Neill E."/>
            <person name="Emms D."/>
            <person name="Macleod O."/>
            <person name="Voorheis P."/>
            <person name="Matthews J."/>
            <person name="Matthews K."/>
            <person name="Carrington M."/>
        </authorList>
    </citation>
    <scope>NUCLEOTIDE SEQUENCE [LARGE SCALE GENOMIC DNA]</scope>
    <source>
        <strain evidence="2">Edinburgh</strain>
    </source>
</reference>
<evidence type="ECO:0000313" key="3">
    <source>
        <dbReference type="Proteomes" id="UP000192257"/>
    </source>
</evidence>
<feature type="compositionally biased region" description="Basic and acidic residues" evidence="1">
    <location>
        <begin position="46"/>
        <end position="57"/>
    </location>
</feature>
<dbReference type="RefSeq" id="XP_028884161.1">
    <property type="nucleotide sequence ID" value="XM_029024384.1"/>
</dbReference>
<dbReference type="OrthoDB" id="251619at2759"/>
<feature type="region of interest" description="Disordered" evidence="1">
    <location>
        <begin position="329"/>
        <end position="352"/>
    </location>
</feature>
<feature type="compositionally biased region" description="Polar residues" evidence="1">
    <location>
        <begin position="389"/>
        <end position="399"/>
    </location>
</feature>
<sequence length="491" mass="54457">MLGLLIACGDSTVESNEYGELNSLRLLSRLLNETSEEEKPQQQSQEEEKEKKEEKELNVERVPVAVSLICEAVIEQTEPQLNNIEGPSSYLSSPATHIVANSGSDSDSAVPPVVSQLTAPQTEVKSSKNVLEFLTTTCSDDECNKFPTLQFLGKMLHSNTAIVPPSANSTVTVISPCSSSCASVEMDPPVLEHTMRATAPKWSSPICRRTNTTSTSITPTPTITQTVTNTTTVNPTNSTSDPVFYDAMSTTIGDTRRTPQVYPTRPVSAPGGDSLSARVSYAARYLERLHFRSPIIVQPSSSHQSLEDDESVEMSNFMRCYRNLAELPPKHPLMRGGSRMARPTRRKSATGMHGREELFDSGSLYFGNSTTSSSNNKKMQVNNQLYTHVSGTTSRTSSLPVKESPYRPRRGHVKNMWDIRRKVVQPQQNHEQRRDQPTYLYPGNRQQKQEPFNSNNPFSSLMIEGRAMPIPSRAPPTVLVRHLRRGRVFAG</sequence>
<evidence type="ECO:0000313" key="2">
    <source>
        <dbReference type="EMBL" id="ORC90095.1"/>
    </source>
</evidence>
<gene>
    <name evidence="2" type="ORF">TM35_000091450</name>
</gene>
<protein>
    <submittedName>
        <fullName evidence="2">Uncharacterized protein</fullName>
    </submittedName>
</protein>
<comment type="caution">
    <text evidence="2">The sequence shown here is derived from an EMBL/GenBank/DDBJ whole genome shotgun (WGS) entry which is preliminary data.</text>
</comment>